<feature type="compositionally biased region" description="Acidic residues" evidence="4">
    <location>
        <begin position="135"/>
        <end position="145"/>
    </location>
</feature>
<evidence type="ECO:0000313" key="7">
    <source>
        <dbReference type="Proteomes" id="UP000278143"/>
    </source>
</evidence>
<organism evidence="6 7">
    <name type="scientific">Syncephalis pseudoplumigaleata</name>
    <dbReference type="NCBI Taxonomy" id="1712513"/>
    <lineage>
        <taxon>Eukaryota</taxon>
        <taxon>Fungi</taxon>
        <taxon>Fungi incertae sedis</taxon>
        <taxon>Zoopagomycota</taxon>
        <taxon>Zoopagomycotina</taxon>
        <taxon>Zoopagomycetes</taxon>
        <taxon>Zoopagales</taxon>
        <taxon>Piptocephalidaceae</taxon>
        <taxon>Syncephalis</taxon>
    </lineage>
</organism>
<comment type="similarity">
    <text evidence="1">Belongs to the NAC-alpha family.</text>
</comment>
<dbReference type="CDD" id="cd14358">
    <property type="entry name" value="UBA_NAC_euk"/>
    <property type="match status" value="1"/>
</dbReference>
<feature type="compositionally biased region" description="Basic and acidic residues" evidence="4">
    <location>
        <begin position="1"/>
        <end position="10"/>
    </location>
</feature>
<dbReference type="OrthoDB" id="3169036at2759"/>
<dbReference type="FunFam" id="2.20.70.30:FF:000002">
    <property type="entry name" value="Nascent polypeptide-associated complex (NAC), alpha subunit"/>
    <property type="match status" value="1"/>
</dbReference>
<dbReference type="Pfam" id="PF19026">
    <property type="entry name" value="UBA_HYPK"/>
    <property type="match status" value="1"/>
</dbReference>
<evidence type="ECO:0000259" key="5">
    <source>
        <dbReference type="PROSITE" id="PS51151"/>
    </source>
</evidence>
<reference evidence="7" key="1">
    <citation type="journal article" date="2018" name="Nat. Microbiol.">
        <title>Leveraging single-cell genomics to expand the fungal tree of life.</title>
        <authorList>
            <person name="Ahrendt S.R."/>
            <person name="Quandt C.A."/>
            <person name="Ciobanu D."/>
            <person name="Clum A."/>
            <person name="Salamov A."/>
            <person name="Andreopoulos B."/>
            <person name="Cheng J.F."/>
            <person name="Woyke T."/>
            <person name="Pelin A."/>
            <person name="Henrissat B."/>
            <person name="Reynolds N.K."/>
            <person name="Benny G.L."/>
            <person name="Smith M.E."/>
            <person name="James T.Y."/>
            <person name="Grigoriev I.V."/>
        </authorList>
    </citation>
    <scope>NUCLEOTIDE SEQUENCE [LARGE SCALE GENOMIC DNA]</scope>
    <source>
        <strain evidence="7">Benny S71-1</strain>
    </source>
</reference>
<dbReference type="AlphaFoldDB" id="A0A4P9YV96"/>
<dbReference type="CDD" id="cd22054">
    <property type="entry name" value="NAC_NACA"/>
    <property type="match status" value="1"/>
</dbReference>
<protein>
    <recommendedName>
        <fullName evidence="2">Nascent polypeptide-associated complex subunit alpha</fullName>
    </recommendedName>
    <alternativeName>
        <fullName evidence="3">Alpha-NAC</fullName>
    </alternativeName>
</protein>
<proteinExistence type="inferred from homology"/>
<accession>A0A4P9YV96</accession>
<name>A0A4P9YV96_9FUNG</name>
<evidence type="ECO:0000256" key="1">
    <source>
        <dbReference type="ARBA" id="ARBA00009882"/>
    </source>
</evidence>
<feature type="region of interest" description="Disordered" evidence="4">
    <location>
        <begin position="1"/>
        <end position="49"/>
    </location>
</feature>
<feature type="region of interest" description="Disordered" evidence="4">
    <location>
        <begin position="123"/>
        <end position="149"/>
    </location>
</feature>
<dbReference type="PANTHER" id="PTHR21713">
    <property type="entry name" value="NASCENT POLYPEPTIDE ASSOCIATED COMPLEX ALPHA SUBUNIT-RELATED"/>
    <property type="match status" value="1"/>
</dbReference>
<dbReference type="PROSITE" id="PS51151">
    <property type="entry name" value="NAC_AB"/>
    <property type="match status" value="1"/>
</dbReference>
<gene>
    <name evidence="6" type="ORF">SYNPS1DRAFT_24211</name>
</gene>
<dbReference type="PIRSF" id="PIRSF015901">
    <property type="entry name" value="NAC_alpha"/>
    <property type="match status" value="1"/>
</dbReference>
<dbReference type="GO" id="GO:0005854">
    <property type="term" value="C:nascent polypeptide-associated complex"/>
    <property type="evidence" value="ECO:0007669"/>
    <property type="project" value="InterPro"/>
</dbReference>
<dbReference type="Gene3D" id="1.10.8.10">
    <property type="entry name" value="DNA helicase RuvA subunit, C-terminal domain"/>
    <property type="match status" value="1"/>
</dbReference>
<evidence type="ECO:0000256" key="4">
    <source>
        <dbReference type="SAM" id="MobiDB-lite"/>
    </source>
</evidence>
<dbReference type="EMBL" id="KZ990742">
    <property type="protein sequence ID" value="RKP23718.1"/>
    <property type="molecule type" value="Genomic_DNA"/>
</dbReference>
<dbReference type="InterPro" id="IPR038187">
    <property type="entry name" value="NAC_A/B_dom_sf"/>
</dbReference>
<dbReference type="InterPro" id="IPR016641">
    <property type="entry name" value="EGD2/NACA0like"/>
</dbReference>
<feature type="domain" description="NAC-A/B" evidence="5">
    <location>
        <begin position="45"/>
        <end position="110"/>
    </location>
</feature>
<feature type="compositionally biased region" description="Low complexity" evidence="4">
    <location>
        <begin position="123"/>
        <end position="134"/>
    </location>
</feature>
<evidence type="ECO:0000256" key="2">
    <source>
        <dbReference type="ARBA" id="ARBA00014437"/>
    </source>
</evidence>
<dbReference type="Proteomes" id="UP000278143">
    <property type="component" value="Unassembled WGS sequence"/>
</dbReference>
<evidence type="ECO:0000313" key="6">
    <source>
        <dbReference type="EMBL" id="RKP23718.1"/>
    </source>
</evidence>
<dbReference type="InterPro" id="IPR044034">
    <property type="entry name" value="NAC-like_UBA"/>
</dbReference>
<keyword evidence="7" id="KW-1185">Reference proteome</keyword>
<dbReference type="Pfam" id="PF01849">
    <property type="entry name" value="NAC"/>
    <property type="match status" value="1"/>
</dbReference>
<dbReference type="SMART" id="SM01407">
    <property type="entry name" value="NAC"/>
    <property type="match status" value="1"/>
</dbReference>
<dbReference type="InterPro" id="IPR002715">
    <property type="entry name" value="Nas_poly-pep-assoc_cplx_dom"/>
</dbReference>
<dbReference type="Gene3D" id="2.20.70.30">
    <property type="entry name" value="Nascent polypeptide-associated complex domain"/>
    <property type="match status" value="1"/>
</dbReference>
<sequence length="188" mass="20817">MTEVEKKQVEAQEATVEEVTSDHESGEEEEEEHDHAGHQHAVLPTRGEKKARKAMAKLGLKPMSGITRVVLRQRRDIHFVVSRPDVYKSVTSDTYIVFGEIKVEDMRAQAQAMAAEQMRMAQEAAKGAAATEAAPEAEDDDEEVDATGIEDKDIKLVMEQAGVSRNKAVKALRKSDKDIVNAIMDLTM</sequence>
<evidence type="ECO:0000256" key="3">
    <source>
        <dbReference type="ARBA" id="ARBA00030300"/>
    </source>
</evidence>